<reference evidence="2" key="1">
    <citation type="submission" date="2014-12" db="EMBL/GenBank/DDBJ databases">
        <title>Genome sequence of Clostridium beijerinckii strain 59B.</title>
        <authorList>
            <person name="Little G.T."/>
            <person name="Minton N.P."/>
        </authorList>
    </citation>
    <scope>NUCLEOTIDE SEQUENCE [LARGE SCALE GENOMIC DNA]</scope>
    <source>
        <strain evidence="2">59B</strain>
    </source>
</reference>
<dbReference type="KEGG" id="cbei:LF65_06580"/>
<dbReference type="AlphaFoldDB" id="A0A140DMG8"/>
<organism evidence="1 2">
    <name type="scientific">Clostridium beijerinckii</name>
    <name type="common">Clostridium MP</name>
    <dbReference type="NCBI Taxonomy" id="1520"/>
    <lineage>
        <taxon>Bacteria</taxon>
        <taxon>Bacillati</taxon>
        <taxon>Bacillota</taxon>
        <taxon>Clostridia</taxon>
        <taxon>Eubacteriales</taxon>
        <taxon>Clostridiaceae</taxon>
        <taxon>Clostridium</taxon>
    </lineage>
</organism>
<dbReference type="EMBL" id="CP010086">
    <property type="protein sequence ID" value="AMK50453.1"/>
    <property type="molecule type" value="Genomic_DNA"/>
</dbReference>
<name>A0A140DMG8_CLOBE</name>
<gene>
    <name evidence="1" type="ORF">LF65_06580</name>
</gene>
<sequence>MNCYKEECILGEWKFNDGKGKLSVEKIGETYKCTWSNGKENSNYEYSGIGMLLDDKLLVSRYLKQVPMAGIGMYKQIGDLRSNSALWASTQNFDTLGSGIALRNETSESFEGNYKVRYFIKEYESPVFDLKIIKKDKSDDLYDLSWSVNNEVQLHGIGMKHDRHMFLAYGGINFEYEIVILKIGNQDTLSGKCASVRNSSVNEEIYIR</sequence>
<dbReference type="OrthoDB" id="1899775at2"/>
<dbReference type="STRING" id="1520.LF65_06580"/>
<dbReference type="Proteomes" id="UP000031866">
    <property type="component" value="Chromosome"/>
</dbReference>
<accession>A0A140DMG8</accession>
<protein>
    <submittedName>
        <fullName evidence="1">Uncharacterized protein</fullName>
    </submittedName>
</protein>
<dbReference type="RefSeq" id="WP_061114892.1">
    <property type="nucleotide sequence ID" value="NZ_CP010086.2"/>
</dbReference>
<evidence type="ECO:0000313" key="2">
    <source>
        <dbReference type="Proteomes" id="UP000031866"/>
    </source>
</evidence>
<evidence type="ECO:0000313" key="1">
    <source>
        <dbReference type="EMBL" id="AMK50453.1"/>
    </source>
</evidence>
<proteinExistence type="predicted"/>